<dbReference type="GO" id="GO:0009103">
    <property type="term" value="P:lipopolysaccharide biosynthetic process"/>
    <property type="evidence" value="ECO:0007669"/>
    <property type="project" value="TreeGrafter"/>
</dbReference>
<dbReference type="PANTHER" id="PTHR46401:SF2">
    <property type="entry name" value="GLYCOSYLTRANSFERASE WBBK-RELATED"/>
    <property type="match status" value="1"/>
</dbReference>
<dbReference type="AlphaFoldDB" id="A0A6P1NHN2"/>
<evidence type="ECO:0000256" key="1">
    <source>
        <dbReference type="ARBA" id="ARBA00022676"/>
    </source>
</evidence>
<organism evidence="5 6">
    <name type="scientific">Pseudarthrobacter psychrotolerans</name>
    <dbReference type="NCBI Taxonomy" id="2697569"/>
    <lineage>
        <taxon>Bacteria</taxon>
        <taxon>Bacillati</taxon>
        <taxon>Actinomycetota</taxon>
        <taxon>Actinomycetes</taxon>
        <taxon>Micrococcales</taxon>
        <taxon>Micrococcaceae</taxon>
        <taxon>Pseudarthrobacter</taxon>
    </lineage>
</organism>
<dbReference type="Proteomes" id="UP000464186">
    <property type="component" value="Chromosome"/>
</dbReference>
<evidence type="ECO:0000259" key="3">
    <source>
        <dbReference type="Pfam" id="PF00534"/>
    </source>
</evidence>
<keyword evidence="2 5" id="KW-0808">Transferase</keyword>
<dbReference type="Pfam" id="PF00534">
    <property type="entry name" value="Glycos_transf_1"/>
    <property type="match status" value="1"/>
</dbReference>
<dbReference type="SUPFAM" id="SSF53756">
    <property type="entry name" value="UDP-Glycosyltransferase/glycogen phosphorylase"/>
    <property type="match status" value="1"/>
</dbReference>
<dbReference type="CDD" id="cd03794">
    <property type="entry name" value="GT4_WbuB-like"/>
    <property type="match status" value="1"/>
</dbReference>
<gene>
    <name evidence="5" type="ORF">GU243_10705</name>
</gene>
<keyword evidence="6" id="KW-1185">Reference proteome</keyword>
<reference evidence="5 6" key="1">
    <citation type="submission" date="2020-01" db="EMBL/GenBank/DDBJ databases">
        <title>Pseudarthrobacter psychrotolerans sp. nov., isolated from antarctic soil.</title>
        <authorList>
            <person name="Shin Y."/>
            <person name="Park W."/>
        </authorList>
    </citation>
    <scope>NUCLEOTIDE SEQUENCE [LARGE SCALE GENOMIC DNA]</scope>
    <source>
        <strain evidence="5 6">YJ56</strain>
    </source>
</reference>
<dbReference type="PANTHER" id="PTHR46401">
    <property type="entry name" value="GLYCOSYLTRANSFERASE WBBK-RELATED"/>
    <property type="match status" value="1"/>
</dbReference>
<dbReference type="KEGG" id="psey:GU243_10705"/>
<name>A0A6P1NHN2_9MICC</name>
<sequence length="412" mass="45236">MKIGILTQWFHPEPAQIPTSLTQYLGDNGHDVKVLTGFPNYPAGAVYPGYRQSWKQIEVNHGFRALRVPQYVSHDTSGLRRMASFLTFAFMALLHAGWFRDRHVIYVYATPMSVCLSVLYLRWVHRIPYVLHIQDLWPESVLDSGMIRPAFLRKIVNSVLNVLLRIVYKNAAHIVAIAPSMASTLQCRGTRPGSVSLVYNWAVERPVTDSADVAAFRNRVSSPDRWLIAYAGNVGKMQDVETVVRAAASLGYESGIDFAIVGDGASLDEVKNLAESLSVKNISFIDRIPLAEMGAVYAAADFQLVTLLDRPLFRGTVPSKVGASLAAGVPIITTVLGDVAAMCLEGHFGWVSEPENPQALAAVCRQAVAAGRPEQEAMAESARSYYDAHLSMEAGLKAMHHLLQGEVMNQKA</sequence>
<evidence type="ECO:0000313" key="5">
    <source>
        <dbReference type="EMBL" id="QHK20125.1"/>
    </source>
</evidence>
<dbReference type="Gene3D" id="3.40.50.2000">
    <property type="entry name" value="Glycogen Phosphorylase B"/>
    <property type="match status" value="2"/>
</dbReference>
<evidence type="ECO:0000259" key="4">
    <source>
        <dbReference type="Pfam" id="PF13579"/>
    </source>
</evidence>
<dbReference type="Pfam" id="PF13579">
    <property type="entry name" value="Glyco_trans_4_4"/>
    <property type="match status" value="1"/>
</dbReference>
<feature type="domain" description="Glycosyl transferase family 1" evidence="3">
    <location>
        <begin position="221"/>
        <end position="383"/>
    </location>
</feature>
<accession>A0A6P1NHN2</accession>
<dbReference type="GO" id="GO:0016757">
    <property type="term" value="F:glycosyltransferase activity"/>
    <property type="evidence" value="ECO:0007669"/>
    <property type="project" value="UniProtKB-KW"/>
</dbReference>
<protein>
    <submittedName>
        <fullName evidence="5">Glycosyltransferase</fullName>
    </submittedName>
</protein>
<dbReference type="EMBL" id="CP047898">
    <property type="protein sequence ID" value="QHK20125.1"/>
    <property type="molecule type" value="Genomic_DNA"/>
</dbReference>
<proteinExistence type="predicted"/>
<dbReference type="InterPro" id="IPR028098">
    <property type="entry name" value="Glyco_trans_4-like_N"/>
</dbReference>
<keyword evidence="1" id="KW-0328">Glycosyltransferase</keyword>
<evidence type="ECO:0000313" key="6">
    <source>
        <dbReference type="Proteomes" id="UP000464186"/>
    </source>
</evidence>
<evidence type="ECO:0000256" key="2">
    <source>
        <dbReference type="ARBA" id="ARBA00022679"/>
    </source>
</evidence>
<dbReference type="InterPro" id="IPR001296">
    <property type="entry name" value="Glyco_trans_1"/>
</dbReference>
<feature type="domain" description="Glycosyltransferase subfamily 4-like N-terminal" evidence="4">
    <location>
        <begin position="20"/>
        <end position="201"/>
    </location>
</feature>